<feature type="domain" description="Lnb N-terminal periplasmic" evidence="4">
    <location>
        <begin position="95"/>
        <end position="222"/>
    </location>
</feature>
<dbReference type="EMBL" id="CP013140">
    <property type="protein sequence ID" value="ALN58974.1"/>
    <property type="molecule type" value="Genomic_DNA"/>
</dbReference>
<proteinExistence type="predicted"/>
<evidence type="ECO:0000313" key="6">
    <source>
        <dbReference type="EMBL" id="ALN58974.1"/>
    </source>
</evidence>
<feature type="compositionally biased region" description="Pro residues" evidence="1">
    <location>
        <begin position="72"/>
        <end position="81"/>
    </location>
</feature>
<feature type="chain" id="PRO_5043657709" evidence="3">
    <location>
        <begin position="29"/>
        <end position="460"/>
    </location>
</feature>
<feature type="compositionally biased region" description="Low complexity" evidence="1">
    <location>
        <begin position="46"/>
        <end position="71"/>
    </location>
</feature>
<sequence>MTAFPRFVRLYALLALLALLSLLPLAQAAPPPLAATAAEAASASARASNTDADADAGSANADTAGMPGIPAATPPATPPPSARDATDSTVPRIGVVTMQPGQEFWSRFGHDALVVYDRASEKAISYNFGYFDPSDPDFVQRFVRNDMRYRLVALPFDQDMAQYRYEGRKVELQWLDLNDAQARALAESLRVNALPENAFYRYQYFDDNCSIRVRDALDRALGGNLRRQIEGRSHGNTLRSEALRLSKPEPWMWFVLDVLMGPETDKPVPVWAESYVPGRLAAALREVKNDEGRPLVESERTLLPSHIPAEPEATPLPWWPWALAGIGLGVALAWIGRRSPRVLAVAALPLWAALGVVGALLVYAWLGTGHTYIHANRNLLLFDPLCLLLLFGGVRALRGRDPGPVFGWLSLAVALAAVASLFVYWLPVYPQRNAHWIALWLPVHLGLWFGFRRATGLARR</sequence>
<name>A0A0S2DK97_LYSEN</name>
<keyword evidence="2" id="KW-0472">Membrane</keyword>
<keyword evidence="3" id="KW-0732">Signal</keyword>
<feature type="transmembrane region" description="Helical" evidence="2">
    <location>
        <begin position="405"/>
        <end position="427"/>
    </location>
</feature>
<evidence type="ECO:0000256" key="3">
    <source>
        <dbReference type="SAM" id="SignalP"/>
    </source>
</evidence>
<organism evidence="6 7">
    <name type="scientific">Lysobacter enzymogenes</name>
    <dbReference type="NCBI Taxonomy" id="69"/>
    <lineage>
        <taxon>Bacteria</taxon>
        <taxon>Pseudomonadati</taxon>
        <taxon>Pseudomonadota</taxon>
        <taxon>Gammaproteobacteria</taxon>
        <taxon>Lysobacterales</taxon>
        <taxon>Lysobacteraceae</taxon>
        <taxon>Lysobacter</taxon>
    </lineage>
</organism>
<feature type="signal peptide" evidence="3">
    <location>
        <begin position="1"/>
        <end position="28"/>
    </location>
</feature>
<reference evidence="6 7" key="1">
    <citation type="submission" date="2015-11" db="EMBL/GenBank/DDBJ databases">
        <title>Genome sequences of Lysobacter enzymogenes strain C3 and Lysobacter antibioticus ATCC 29479.</title>
        <authorList>
            <person name="Kobayashi D.Y."/>
        </authorList>
    </citation>
    <scope>NUCLEOTIDE SEQUENCE [LARGE SCALE GENOMIC DNA]</scope>
    <source>
        <strain evidence="6 7">C3</strain>
    </source>
</reference>
<accession>A0A0S2DK97</accession>
<evidence type="ECO:0000313" key="7">
    <source>
        <dbReference type="Proteomes" id="UP000061569"/>
    </source>
</evidence>
<feature type="transmembrane region" description="Helical" evidence="2">
    <location>
        <begin position="318"/>
        <end position="335"/>
    </location>
</feature>
<feature type="transmembrane region" description="Helical" evidence="2">
    <location>
        <begin position="378"/>
        <end position="398"/>
    </location>
</feature>
<feature type="domain" description="Lnb-like transmembrane" evidence="5">
    <location>
        <begin position="327"/>
        <end position="427"/>
    </location>
</feature>
<dbReference type="Proteomes" id="UP000061569">
    <property type="component" value="Chromosome"/>
</dbReference>
<feature type="region of interest" description="Disordered" evidence="1">
    <location>
        <begin position="46"/>
        <end position="87"/>
    </location>
</feature>
<evidence type="ECO:0000256" key="1">
    <source>
        <dbReference type="SAM" id="MobiDB-lite"/>
    </source>
</evidence>
<dbReference type="PATRIC" id="fig|69.6.peg.3574"/>
<keyword evidence="2" id="KW-0812">Transmembrane</keyword>
<dbReference type="STRING" id="69.GLE_3630"/>
<feature type="transmembrane region" description="Helical" evidence="2">
    <location>
        <begin position="342"/>
        <end position="366"/>
    </location>
</feature>
<dbReference type="InterPro" id="IPR025178">
    <property type="entry name" value="Lnb_N"/>
</dbReference>
<dbReference type="AlphaFoldDB" id="A0A0S2DK97"/>
<keyword evidence="2" id="KW-1133">Transmembrane helix</keyword>
<dbReference type="Pfam" id="PF13387">
    <property type="entry name" value="Lnb_N"/>
    <property type="match status" value="1"/>
</dbReference>
<protein>
    <submittedName>
        <fullName evidence="6">Membrane protein</fullName>
    </submittedName>
</protein>
<dbReference type="Pfam" id="PF25221">
    <property type="entry name" value="5TMH_Lnb"/>
    <property type="match status" value="1"/>
</dbReference>
<dbReference type="InterPro" id="IPR057436">
    <property type="entry name" value="5TMH_Lnb"/>
</dbReference>
<evidence type="ECO:0000259" key="4">
    <source>
        <dbReference type="Pfam" id="PF13387"/>
    </source>
</evidence>
<gene>
    <name evidence="6" type="ORF">GLE_3630</name>
</gene>
<evidence type="ECO:0000256" key="2">
    <source>
        <dbReference type="SAM" id="Phobius"/>
    </source>
</evidence>
<dbReference type="KEGG" id="lez:GLE_3630"/>
<feature type="transmembrane region" description="Helical" evidence="2">
    <location>
        <begin position="433"/>
        <end position="451"/>
    </location>
</feature>
<evidence type="ECO:0000259" key="5">
    <source>
        <dbReference type="Pfam" id="PF25221"/>
    </source>
</evidence>
<dbReference type="OrthoDB" id="319167at2"/>